<evidence type="ECO:0000256" key="4">
    <source>
        <dbReference type="HAMAP-Rule" id="MF_00270"/>
    </source>
</evidence>
<evidence type="ECO:0000256" key="1">
    <source>
        <dbReference type="ARBA" id="ARBA00005589"/>
    </source>
</evidence>
<dbReference type="InterPro" id="IPR036870">
    <property type="entry name" value="Ribosomal_bS18_sf"/>
</dbReference>
<dbReference type="Proteomes" id="UP000176678">
    <property type="component" value="Unassembled WGS sequence"/>
</dbReference>
<comment type="similarity">
    <text evidence="1 4 5">Belongs to the bacterial ribosomal protein bS18 family.</text>
</comment>
<keyword evidence="2 4" id="KW-0689">Ribosomal protein</keyword>
<dbReference type="GO" id="GO:0005840">
    <property type="term" value="C:ribosome"/>
    <property type="evidence" value="ECO:0007669"/>
    <property type="project" value="UniProtKB-KW"/>
</dbReference>
<comment type="caution">
    <text evidence="6">The sequence shown here is derived from an EMBL/GenBank/DDBJ whole genome shotgun (WGS) entry which is preliminary data.</text>
</comment>
<evidence type="ECO:0000256" key="2">
    <source>
        <dbReference type="ARBA" id="ARBA00022980"/>
    </source>
</evidence>
<dbReference type="GO" id="GO:1990904">
    <property type="term" value="C:ribonucleoprotein complex"/>
    <property type="evidence" value="ECO:0007669"/>
    <property type="project" value="UniProtKB-KW"/>
</dbReference>
<name>A0A1F7VG18_9BACT</name>
<dbReference type="GO" id="GO:0006412">
    <property type="term" value="P:translation"/>
    <property type="evidence" value="ECO:0007669"/>
    <property type="project" value="UniProtKB-UniRule"/>
</dbReference>
<dbReference type="PANTHER" id="PTHR13479:SF40">
    <property type="entry name" value="SMALL RIBOSOMAL SUBUNIT PROTEIN BS18M"/>
    <property type="match status" value="1"/>
</dbReference>
<reference evidence="6 7" key="1">
    <citation type="journal article" date="2016" name="Nat. Commun.">
        <title>Thousands of microbial genomes shed light on interconnected biogeochemical processes in an aquifer system.</title>
        <authorList>
            <person name="Anantharaman K."/>
            <person name="Brown C.T."/>
            <person name="Hug L.A."/>
            <person name="Sharon I."/>
            <person name="Castelle C.J."/>
            <person name="Probst A.J."/>
            <person name="Thomas B.C."/>
            <person name="Singh A."/>
            <person name="Wilkins M.J."/>
            <person name="Karaoz U."/>
            <person name="Brodie E.L."/>
            <person name="Williams K.H."/>
            <person name="Hubbard S.S."/>
            <person name="Banfield J.F."/>
        </authorList>
    </citation>
    <scope>NUCLEOTIDE SEQUENCE [LARGE SCALE GENOMIC DNA]</scope>
</reference>
<gene>
    <name evidence="4" type="primary">rpsR</name>
    <name evidence="6" type="ORF">A3H75_03080</name>
</gene>
<dbReference type="InterPro" id="IPR001648">
    <property type="entry name" value="Ribosomal_bS18"/>
</dbReference>
<evidence type="ECO:0000313" key="7">
    <source>
        <dbReference type="Proteomes" id="UP000176678"/>
    </source>
</evidence>
<dbReference type="Pfam" id="PF01084">
    <property type="entry name" value="Ribosomal_S18"/>
    <property type="match status" value="1"/>
</dbReference>
<dbReference type="HAMAP" id="MF_00270">
    <property type="entry name" value="Ribosomal_bS18"/>
    <property type="match status" value="1"/>
</dbReference>
<evidence type="ECO:0000256" key="3">
    <source>
        <dbReference type="ARBA" id="ARBA00023274"/>
    </source>
</evidence>
<dbReference type="GO" id="GO:0003735">
    <property type="term" value="F:structural constituent of ribosome"/>
    <property type="evidence" value="ECO:0007669"/>
    <property type="project" value="InterPro"/>
</dbReference>
<keyword evidence="3 4" id="KW-0687">Ribonucleoprotein</keyword>
<keyword evidence="4" id="KW-0694">RNA-binding</keyword>
<dbReference type="NCBIfam" id="TIGR00165">
    <property type="entry name" value="S18"/>
    <property type="match status" value="1"/>
</dbReference>
<evidence type="ECO:0000256" key="5">
    <source>
        <dbReference type="RuleBase" id="RU003910"/>
    </source>
</evidence>
<protein>
    <recommendedName>
        <fullName evidence="4">Small ribosomal subunit protein bS18</fullName>
    </recommendedName>
</protein>
<comment type="function">
    <text evidence="4">Binds as a heterodimer with protein bS6 to the central domain of the 16S rRNA, where it helps stabilize the platform of the 30S subunit.</text>
</comment>
<comment type="subunit">
    <text evidence="4">Part of the 30S ribosomal subunit. Forms a tight heterodimer with protein bS6.</text>
</comment>
<organism evidence="6 7">
    <name type="scientific">Candidatus Uhrbacteria bacterium RIFCSPLOWO2_02_FULL_51_9</name>
    <dbReference type="NCBI Taxonomy" id="1802410"/>
    <lineage>
        <taxon>Bacteria</taxon>
        <taxon>Candidatus Uhriibacteriota</taxon>
    </lineage>
</organism>
<dbReference type="AlphaFoldDB" id="A0A1F7VG18"/>
<dbReference type="GO" id="GO:0070181">
    <property type="term" value="F:small ribosomal subunit rRNA binding"/>
    <property type="evidence" value="ECO:0007669"/>
    <property type="project" value="TreeGrafter"/>
</dbReference>
<dbReference type="Gene3D" id="4.10.640.10">
    <property type="entry name" value="Ribosomal protein S18"/>
    <property type="match status" value="1"/>
</dbReference>
<dbReference type="PANTHER" id="PTHR13479">
    <property type="entry name" value="30S RIBOSOMAL PROTEIN S18"/>
    <property type="match status" value="1"/>
</dbReference>
<dbReference type="STRING" id="1802410.A3H75_03080"/>
<accession>A0A1F7VG18</accession>
<dbReference type="EMBL" id="MGES01000004">
    <property type="protein sequence ID" value="OGL89403.1"/>
    <property type="molecule type" value="Genomic_DNA"/>
</dbReference>
<keyword evidence="4" id="KW-0699">rRNA-binding</keyword>
<dbReference type="SUPFAM" id="SSF46911">
    <property type="entry name" value="Ribosomal protein S18"/>
    <property type="match status" value="1"/>
</dbReference>
<dbReference type="PRINTS" id="PR00974">
    <property type="entry name" value="RIBOSOMALS18"/>
</dbReference>
<evidence type="ECO:0000313" key="6">
    <source>
        <dbReference type="EMBL" id="OGL89403.1"/>
    </source>
</evidence>
<proteinExistence type="inferred from homology"/>
<sequence length="75" mass="8529">MIREAVKEQLKACHFCVQNIKQVALTDTGLLRKFVSSYMKISPRRRSGLCAKHQRVASRAIRQARAAGLMPFISR</sequence>